<comment type="caution">
    <text evidence="2">The sequence shown here is derived from an EMBL/GenBank/DDBJ whole genome shotgun (WGS) entry which is preliminary data.</text>
</comment>
<dbReference type="InterPro" id="IPR051801">
    <property type="entry name" value="GH28_Enzymes"/>
</dbReference>
<dbReference type="EMBL" id="JAVDRL010000013">
    <property type="protein sequence ID" value="MDR6533579.1"/>
    <property type="molecule type" value="Genomic_DNA"/>
</dbReference>
<dbReference type="RefSeq" id="WP_310034489.1">
    <property type="nucleotide sequence ID" value="NZ_JAVDRL010000013.1"/>
</dbReference>
<dbReference type="InterPro" id="IPR011050">
    <property type="entry name" value="Pectin_lyase_fold/virulence"/>
</dbReference>
<dbReference type="Proteomes" id="UP001262754">
    <property type="component" value="Unassembled WGS sequence"/>
</dbReference>
<feature type="domain" description="Rhamnogalacturonase A/B/Epimerase-like pectate lyase" evidence="1">
    <location>
        <begin position="8"/>
        <end position="48"/>
    </location>
</feature>
<dbReference type="InterPro" id="IPR006626">
    <property type="entry name" value="PbH1"/>
</dbReference>
<dbReference type="SUPFAM" id="SSF51126">
    <property type="entry name" value="Pectin lyase-like"/>
    <property type="match status" value="1"/>
</dbReference>
<keyword evidence="3" id="KW-1185">Reference proteome</keyword>
<reference evidence="2 3" key="1">
    <citation type="submission" date="2023-07" db="EMBL/GenBank/DDBJ databases">
        <title>Sorghum-associated microbial communities from plants grown in Nebraska, USA.</title>
        <authorList>
            <person name="Schachtman D."/>
        </authorList>
    </citation>
    <scope>NUCLEOTIDE SEQUENCE [LARGE SCALE GENOMIC DNA]</scope>
    <source>
        <strain evidence="2 3">DS2154</strain>
    </source>
</reference>
<protein>
    <submittedName>
        <fullName evidence="2">Polygalacturonase</fullName>
    </submittedName>
</protein>
<evidence type="ECO:0000313" key="3">
    <source>
        <dbReference type="Proteomes" id="UP001262754"/>
    </source>
</evidence>
<accession>A0ABU1N557</accession>
<evidence type="ECO:0000259" key="1">
    <source>
        <dbReference type="Pfam" id="PF12708"/>
    </source>
</evidence>
<sequence>MSRAPLDVRAFGAKGDGAALDTDAINAAIQAAHAAGGGEVVVPAGRWLSFSIRLLSDVVLRLDEGCVLEAAEPTRHPGAYDPPEPNPFDLYQDFGHSHWRNSLIWGDGVEDVAIVGPGMIDGVGLTREGPGSRWTHQAGEFPVSMAGLSAEEMAILVPDLEAMAGHGNKAIALKNARRVRLEGFTIWRGGHFAVLATGCDHLMIRGLRIDTNRDGLDIDCCRDVTIADCRVNTPNDDAIVLKSSLALGEVRSTERVEITRCHVSGFDLGTMLDGTEGRTQQLAPDQDRVTGRIKLGTESNGDFRHIAIRDCVFTRSRGLALETVDGGTIEDVTIRDIVMDEVTTAPLFLRLGDRARGPAGTRRGAMRRIGVRNLAAHNILPDYAATIAGLEGDPIEDVALTDIRLVYAGGGEAAWARRLPEDMAQAYPEPSMFGPTPAHGLWARHVDGLVLDNVRIETLRPDPRPPILLQSARRVTLDGLDAVEEA</sequence>
<organism evidence="2 3">
    <name type="scientific">Caulobacter rhizosphaerae</name>
    <dbReference type="NCBI Taxonomy" id="2010972"/>
    <lineage>
        <taxon>Bacteria</taxon>
        <taxon>Pseudomonadati</taxon>
        <taxon>Pseudomonadota</taxon>
        <taxon>Alphaproteobacteria</taxon>
        <taxon>Caulobacterales</taxon>
        <taxon>Caulobacteraceae</taxon>
        <taxon>Caulobacter</taxon>
    </lineage>
</organism>
<dbReference type="InterPro" id="IPR012334">
    <property type="entry name" value="Pectin_lyas_fold"/>
</dbReference>
<proteinExistence type="predicted"/>
<dbReference type="Pfam" id="PF12708">
    <property type="entry name" value="Pect-lyase_RHGA_epim"/>
    <property type="match status" value="1"/>
</dbReference>
<dbReference type="PANTHER" id="PTHR31339">
    <property type="entry name" value="PECTIN LYASE-RELATED"/>
    <property type="match status" value="1"/>
</dbReference>
<evidence type="ECO:0000313" key="2">
    <source>
        <dbReference type="EMBL" id="MDR6533579.1"/>
    </source>
</evidence>
<dbReference type="SMART" id="SM00710">
    <property type="entry name" value="PbH1"/>
    <property type="match status" value="5"/>
</dbReference>
<dbReference type="PANTHER" id="PTHR31339:SF9">
    <property type="entry name" value="PLASMIN AND FIBRONECTIN-BINDING PROTEIN A"/>
    <property type="match status" value="1"/>
</dbReference>
<gene>
    <name evidence="2" type="ORF">J2800_004345</name>
</gene>
<name>A0ABU1N557_9CAUL</name>
<dbReference type="InterPro" id="IPR024535">
    <property type="entry name" value="RHGA/B-epi-like_pectate_lyase"/>
</dbReference>
<dbReference type="Gene3D" id="2.160.20.10">
    <property type="entry name" value="Single-stranded right-handed beta-helix, Pectin lyase-like"/>
    <property type="match status" value="1"/>
</dbReference>